<dbReference type="OrthoDB" id="2429460at2759"/>
<evidence type="ECO:0008006" key="4">
    <source>
        <dbReference type="Google" id="ProtNLM"/>
    </source>
</evidence>
<evidence type="ECO:0000313" key="3">
    <source>
        <dbReference type="Proteomes" id="UP000615446"/>
    </source>
</evidence>
<sequence length="1074" mass="125738">MMISEIQKSYTTKERSSLRRSLRIQRRDDRRRCEELERKALEEMRAQAPVPKRLTKQPIKRSTTTNTLSPTSSRRSKKKKVYHDLTQTNTSGRLLSMPLDLLLYLLEFLGPSLAAMERTSKSLYNIIRGQHSPYRFLYYKLLATYNPIDECAMETGELPDRAIHAPVLPKIRQSVVKQESREFKVSDWKIQFVESYKYYVTEVCTVCGEPGDPIPVWEVRLCRFCVVRQLINKSALYAFTLSSKEIEMLKPWKTYVYDLGMNCTFYLRNHLDHLRRQKYSDSQSDLDRDVEQRQSEKFAKENFKRKRKQKEQEESYAERTQAILHCFRDSNLKEELSVMEEWWFPKELKLEIHEYISNKTNNSLARKRLRLSTGQDSNDDSSTPSTPSNPQTKSKALRKNLEDIMFELQTIVVPRVKRLMELNRLLLANGITIVDKLRMELDLKTRRIYDEFILEGGMSPSLLPSQQNLLEYPPPLTVARTCNEILLYFNRENIFESSLTRTWCDSISQNNIACTEADRQRFVRDAKEWWARRGKKPPPEKCGELYLARVRKRQIWLKNDMSLTKTQENWRRQLLERKLKEKIDWYFTDLPKCIKELKSIYENNLKRRMKNSEIYLMKGISSQIEMIEPPERLKSMYCDYEDFIKDCNGFCSTEDGYCGCLEYAAKDIIRANTILRRKEWMNAELRKCRDIHYQGPDLLLCTEAKDEYQYATRNISVPKRAALNFIIRAETFMQKLLREVPDFAPELITSEAREWYKRCLGTISDFYNPPRRPCTWTAYTTNCFYYEVNNLSERPSINETIEKIKECERIRISRLTAVDRAATEAKLNSTYWNIAMIKRPTDGVTFQTRVRWITTNGWFTFNQLAQAWVYDDERSPLSHLEPYIKEKVKHMEKEIRKEDIASRIKDHPEYQAIFTEIDEDADFFLRDTYEISTIYKVSNLYKAHVEDVKPGIDPDKVVRQVIDLIRDVKTGVISKSSLFVADRERFAEEEDDDDDNVIVGNVNNRFIIAIGNNNNNNGNNNYVPVPNLNANATMTTTTTTTTFAAAVAAATASITANNNNNSTTVIPNNGGSSV</sequence>
<reference evidence="2" key="1">
    <citation type="submission" date="2019-10" db="EMBL/GenBank/DDBJ databases">
        <title>Conservation and host-specific expression of non-tandemly repeated heterogenous ribosome RNA gene in arbuscular mycorrhizal fungi.</title>
        <authorList>
            <person name="Maeda T."/>
            <person name="Kobayashi Y."/>
            <person name="Nakagawa T."/>
            <person name="Ezawa T."/>
            <person name="Yamaguchi K."/>
            <person name="Bino T."/>
            <person name="Nishimoto Y."/>
            <person name="Shigenobu S."/>
            <person name="Kawaguchi M."/>
        </authorList>
    </citation>
    <scope>NUCLEOTIDE SEQUENCE</scope>
    <source>
        <strain evidence="2">HR1</strain>
    </source>
</reference>
<feature type="region of interest" description="Disordered" evidence="1">
    <location>
        <begin position="372"/>
        <end position="394"/>
    </location>
</feature>
<feature type="compositionally biased region" description="Basic and acidic residues" evidence="1">
    <location>
        <begin position="285"/>
        <end position="302"/>
    </location>
</feature>
<feature type="compositionally biased region" description="Polar residues" evidence="1">
    <location>
        <begin position="1"/>
        <end position="10"/>
    </location>
</feature>
<dbReference type="Proteomes" id="UP000615446">
    <property type="component" value="Unassembled WGS sequence"/>
</dbReference>
<dbReference type="EMBL" id="BLAL01000213">
    <property type="protein sequence ID" value="GES92157.1"/>
    <property type="molecule type" value="Genomic_DNA"/>
</dbReference>
<gene>
    <name evidence="2" type="ORF">RCL2_001894500</name>
</gene>
<dbReference type="AlphaFoldDB" id="A0A8H3LNZ5"/>
<feature type="region of interest" description="Disordered" evidence="1">
    <location>
        <begin position="1"/>
        <end position="23"/>
    </location>
</feature>
<organism evidence="2 3">
    <name type="scientific">Rhizophagus clarus</name>
    <dbReference type="NCBI Taxonomy" id="94130"/>
    <lineage>
        <taxon>Eukaryota</taxon>
        <taxon>Fungi</taxon>
        <taxon>Fungi incertae sedis</taxon>
        <taxon>Mucoromycota</taxon>
        <taxon>Glomeromycotina</taxon>
        <taxon>Glomeromycetes</taxon>
        <taxon>Glomerales</taxon>
        <taxon>Glomeraceae</taxon>
        <taxon>Rhizophagus</taxon>
    </lineage>
</organism>
<evidence type="ECO:0000256" key="1">
    <source>
        <dbReference type="SAM" id="MobiDB-lite"/>
    </source>
</evidence>
<proteinExistence type="predicted"/>
<protein>
    <recommendedName>
        <fullName evidence="4">F-box domain-containing protein</fullName>
    </recommendedName>
</protein>
<feature type="region of interest" description="Disordered" evidence="1">
    <location>
        <begin position="44"/>
        <end position="85"/>
    </location>
</feature>
<accession>A0A8H3LNZ5</accession>
<comment type="caution">
    <text evidence="2">The sequence shown here is derived from an EMBL/GenBank/DDBJ whole genome shotgun (WGS) entry which is preliminary data.</text>
</comment>
<feature type="compositionally biased region" description="Low complexity" evidence="1">
    <location>
        <begin position="61"/>
        <end position="73"/>
    </location>
</feature>
<name>A0A8H3LNZ5_9GLOM</name>
<feature type="region of interest" description="Disordered" evidence="1">
    <location>
        <begin position="285"/>
        <end position="314"/>
    </location>
</feature>
<evidence type="ECO:0000313" key="2">
    <source>
        <dbReference type="EMBL" id="GES92157.1"/>
    </source>
</evidence>
<feature type="compositionally biased region" description="Low complexity" evidence="1">
    <location>
        <begin position="380"/>
        <end position="394"/>
    </location>
</feature>